<evidence type="ECO:0000256" key="2">
    <source>
        <dbReference type="ARBA" id="ARBA00022448"/>
    </source>
</evidence>
<dbReference type="GO" id="GO:0015344">
    <property type="term" value="F:siderophore uptake transmembrane transporter activity"/>
    <property type="evidence" value="ECO:0007669"/>
    <property type="project" value="TreeGrafter"/>
</dbReference>
<keyword evidence="4" id="KW-0812">Transmembrane</keyword>
<evidence type="ECO:0000256" key="7">
    <source>
        <dbReference type="ARBA" id="ARBA00023065"/>
    </source>
</evidence>
<dbReference type="GO" id="GO:0009279">
    <property type="term" value="C:cell outer membrane"/>
    <property type="evidence" value="ECO:0007669"/>
    <property type="project" value="UniProtKB-SubCell"/>
</dbReference>
<dbReference type="InterPro" id="IPR000531">
    <property type="entry name" value="Beta-barrel_TonB"/>
</dbReference>
<dbReference type="PANTHER" id="PTHR32552">
    <property type="entry name" value="FERRICHROME IRON RECEPTOR-RELATED"/>
    <property type="match status" value="1"/>
</dbReference>
<organism evidence="14">
    <name type="scientific">plant metagenome</name>
    <dbReference type="NCBI Taxonomy" id="1297885"/>
    <lineage>
        <taxon>unclassified sequences</taxon>
        <taxon>metagenomes</taxon>
        <taxon>organismal metagenomes</taxon>
    </lineage>
</organism>
<reference evidence="14" key="1">
    <citation type="submission" date="2019-03" db="EMBL/GenBank/DDBJ databases">
        <authorList>
            <person name="Danneels B."/>
        </authorList>
    </citation>
    <scope>NUCLEOTIDE SEQUENCE</scope>
</reference>
<name>A0A484SX50_9ZZZZ</name>
<evidence type="ECO:0000256" key="3">
    <source>
        <dbReference type="ARBA" id="ARBA00022496"/>
    </source>
</evidence>
<dbReference type="InterPro" id="IPR037066">
    <property type="entry name" value="Plug_dom_sf"/>
</dbReference>
<accession>A0A484SX50</accession>
<dbReference type="CDD" id="cd01347">
    <property type="entry name" value="ligand_gated_channel"/>
    <property type="match status" value="1"/>
</dbReference>
<dbReference type="EMBL" id="CAADIA010000005">
    <property type="protein sequence ID" value="VFR27941.1"/>
    <property type="molecule type" value="Genomic_DNA"/>
</dbReference>
<dbReference type="Gene3D" id="2.170.130.10">
    <property type="entry name" value="TonB-dependent receptor, plug domain"/>
    <property type="match status" value="1"/>
</dbReference>
<protein>
    <submittedName>
        <fullName evidence="14">Probable tonB-dependent receptor yncD</fullName>
    </submittedName>
</protein>
<evidence type="ECO:0000256" key="5">
    <source>
        <dbReference type="ARBA" id="ARBA00022729"/>
    </source>
</evidence>
<keyword evidence="14" id="KW-0675">Receptor</keyword>
<evidence type="ECO:0000259" key="11">
    <source>
        <dbReference type="Pfam" id="PF00593"/>
    </source>
</evidence>
<proteinExistence type="predicted"/>
<keyword evidence="7" id="KW-0406">Ion transport</keyword>
<dbReference type="PANTHER" id="PTHR32552:SF89">
    <property type="entry name" value="CATECHOLATE SIDEROPHORE RECEPTOR FIU"/>
    <property type="match status" value="1"/>
</dbReference>
<keyword evidence="8" id="KW-0798">TonB box</keyword>
<dbReference type="AlphaFoldDB" id="A0A484SX50"/>
<dbReference type="Pfam" id="PF07715">
    <property type="entry name" value="Plug"/>
    <property type="match status" value="1"/>
</dbReference>
<evidence type="ECO:0000256" key="8">
    <source>
        <dbReference type="ARBA" id="ARBA00023077"/>
    </source>
</evidence>
<comment type="subcellular location">
    <subcellularLocation>
        <location evidence="1">Cell outer membrane</location>
        <topology evidence="1">Multi-pass membrane protein</topology>
    </subcellularLocation>
</comment>
<evidence type="ECO:0000256" key="10">
    <source>
        <dbReference type="ARBA" id="ARBA00023237"/>
    </source>
</evidence>
<dbReference type="Gene3D" id="2.40.170.20">
    <property type="entry name" value="TonB-dependent receptor, beta-barrel domain"/>
    <property type="match status" value="1"/>
</dbReference>
<sequence>MTPERSAPQVRPVFVFHSSWRLRPGALAVALLAGGLGAAHAQAAQPSPEPNTLDTIVVSGSYGAISSFMAPYSVDSVDASQIATGQLRINASEALARVPGLVVQNRQNYAQDLQISSRGFGAQTPFGVRGLKLITDGIPASTPDGQGQAATFNLDTAERIEVLRGPMATLYGSNAGGVIQVFSRDGQGRPGITAETLLGSDGLWKRRLGSEGEIDGVGYVLDASRMSSDGYREHSSVRRDQGFGKLTLRPDDRSTLRVVFSSLDQRDTDDPLGLTWEMARDNPRGVASQALQYNTRKSIRHRQGGIDYTRRIGEGTLSMNAYGGARRVTQYLSIPAAVQAAPSHAGGVVDFDRRFEGGNVQWQQPLAFAGGTLTLTGGLAYDRSEDDRQGYENFIGTAPNQQLGVRGRLRRDEIDTVTSVDPYAHASWEVGRWTLQAGLRRSDVKIEVDDHYLANGDESGSRRYTRYAPALGVSYAVTPTLHAYVNAGKGTETPSLAELAYSPDGSGFNGGLGPSRSEQVEAGIKALIGEDTRVNAAIFQIRTKDELVVAQAQGGRTSYRNAGETLRRGAELSLDTRLSPQWRAAAAVTYLDATYDSSFMNGSDRIARGNRLPGVPEMNAYAEIAWTPRPWVTTGLEAVYRGKVYVEDTNTDKPAPAYTVLNWRTQFEQTHGPWTFRQLFRLDNLLDKQYIGSVIVGDGNRRYYEPAPGIAWYAGASVQYTF</sequence>
<evidence type="ECO:0000256" key="1">
    <source>
        <dbReference type="ARBA" id="ARBA00004571"/>
    </source>
</evidence>
<keyword evidence="6" id="KW-0408">Iron</keyword>
<dbReference type="PROSITE" id="PS52016">
    <property type="entry name" value="TONB_DEPENDENT_REC_3"/>
    <property type="match status" value="1"/>
</dbReference>
<keyword evidence="2" id="KW-0813">Transport</keyword>
<dbReference type="InterPro" id="IPR036942">
    <property type="entry name" value="Beta-barrel_TonB_sf"/>
</dbReference>
<evidence type="ECO:0000256" key="4">
    <source>
        <dbReference type="ARBA" id="ARBA00022692"/>
    </source>
</evidence>
<dbReference type="Pfam" id="PF00593">
    <property type="entry name" value="TonB_dep_Rec_b-barrel"/>
    <property type="match status" value="1"/>
</dbReference>
<evidence type="ECO:0000256" key="9">
    <source>
        <dbReference type="ARBA" id="ARBA00023136"/>
    </source>
</evidence>
<keyword evidence="5" id="KW-0732">Signal</keyword>
<dbReference type="EMBL" id="CAADIF010000007">
    <property type="protein sequence ID" value="VFR66511.1"/>
    <property type="molecule type" value="Genomic_DNA"/>
</dbReference>
<keyword evidence="3" id="KW-0410">Iron transport</keyword>
<dbReference type="InterPro" id="IPR010916">
    <property type="entry name" value="TonB_box_CS"/>
</dbReference>
<keyword evidence="10" id="KW-0998">Cell outer membrane</keyword>
<keyword evidence="9" id="KW-0472">Membrane</keyword>
<dbReference type="SUPFAM" id="SSF56935">
    <property type="entry name" value="Porins"/>
    <property type="match status" value="1"/>
</dbReference>
<evidence type="ECO:0000313" key="14">
    <source>
        <dbReference type="EMBL" id="VFR66511.1"/>
    </source>
</evidence>
<evidence type="ECO:0000259" key="12">
    <source>
        <dbReference type="Pfam" id="PF07715"/>
    </source>
</evidence>
<feature type="domain" description="TonB-dependent receptor-like beta-barrel" evidence="11">
    <location>
        <begin position="261"/>
        <end position="684"/>
    </location>
</feature>
<gene>
    <name evidence="13" type="ORF">ANK1_0301</name>
    <name evidence="14" type="ORF">ANK2_0301</name>
</gene>
<evidence type="ECO:0000256" key="6">
    <source>
        <dbReference type="ARBA" id="ARBA00023004"/>
    </source>
</evidence>
<feature type="domain" description="TonB-dependent receptor plug" evidence="12">
    <location>
        <begin position="70"/>
        <end position="177"/>
    </location>
</feature>
<dbReference type="PROSITE" id="PS00430">
    <property type="entry name" value="TONB_DEPENDENT_REC_1"/>
    <property type="match status" value="1"/>
</dbReference>
<dbReference type="InterPro" id="IPR012910">
    <property type="entry name" value="Plug_dom"/>
</dbReference>
<evidence type="ECO:0000313" key="13">
    <source>
        <dbReference type="EMBL" id="VFR27941.1"/>
    </source>
</evidence>
<dbReference type="InterPro" id="IPR039426">
    <property type="entry name" value="TonB-dep_rcpt-like"/>
</dbReference>